<dbReference type="GO" id="GO:0005886">
    <property type="term" value="C:plasma membrane"/>
    <property type="evidence" value="ECO:0007669"/>
    <property type="project" value="TreeGrafter"/>
</dbReference>
<dbReference type="PANTHER" id="PTHR30531:SF12">
    <property type="entry name" value="FLAGELLAR BIOSYNTHETIC PROTEIN FLHB"/>
    <property type="match status" value="1"/>
</dbReference>
<evidence type="ECO:0000256" key="2">
    <source>
        <dbReference type="ARBA" id="ARBA00021622"/>
    </source>
</evidence>
<keyword evidence="5" id="KW-0282">Flagellum</keyword>
<name>A0A2A2F9X1_9GAMM</name>
<accession>A0A2A2F9X1</accession>
<protein>
    <recommendedName>
        <fullName evidence="2">Flagellar biosynthetic protein FlhB</fullName>
    </recommendedName>
</protein>
<keyword evidence="3" id="KW-1006">Bacterial flagellum protein export</keyword>
<dbReference type="GO" id="GO:0009306">
    <property type="term" value="P:protein secretion"/>
    <property type="evidence" value="ECO:0007669"/>
    <property type="project" value="InterPro"/>
</dbReference>
<sequence length="98" mass="10760">MPDNSDHEAAIALTYDGANAPTVSATGQDELAREMIRVAQENGVPLYEDPDLAALLSRLDLGEAIPETLYRVIAEILAYSFYLQGFTPEDFQDGRRKG</sequence>
<dbReference type="InterPro" id="IPR029025">
    <property type="entry name" value="T3SS_substrate_exporter_C"/>
</dbReference>
<evidence type="ECO:0000256" key="1">
    <source>
        <dbReference type="ARBA" id="ARBA00010690"/>
    </source>
</evidence>
<comment type="function">
    <text evidence="4">Required for formation of the rod structure in the basal body of the flagellar apparatus. Together with FliI and FliH, may constitute the export apparatus of flagellin.</text>
</comment>
<proteinExistence type="inferred from homology"/>
<keyword evidence="3" id="KW-0653">Protein transport</keyword>
<keyword evidence="3" id="KW-0813">Transport</keyword>
<reference evidence="5 6" key="1">
    <citation type="submission" date="2017-08" db="EMBL/GenBank/DDBJ databases">
        <title>Halovibrio sewagensis sp. nov., isolated from wastewater of high salinity.</title>
        <authorList>
            <person name="Dong X."/>
            <person name="Zhang G."/>
        </authorList>
    </citation>
    <scope>NUCLEOTIDE SEQUENCE [LARGE SCALE GENOMIC DNA]</scope>
    <source>
        <strain evidence="5 6">YL5-2</strain>
    </source>
</reference>
<dbReference type="SUPFAM" id="SSF160544">
    <property type="entry name" value="EscU C-terminal domain-like"/>
    <property type="match status" value="1"/>
</dbReference>
<dbReference type="Pfam" id="PF01312">
    <property type="entry name" value="Bac_export_2"/>
    <property type="match status" value="1"/>
</dbReference>
<dbReference type="Gene3D" id="3.40.1690.10">
    <property type="entry name" value="secretion proteins EscU"/>
    <property type="match status" value="1"/>
</dbReference>
<evidence type="ECO:0000256" key="3">
    <source>
        <dbReference type="ARBA" id="ARBA00023225"/>
    </source>
</evidence>
<evidence type="ECO:0000256" key="4">
    <source>
        <dbReference type="ARBA" id="ARBA00025078"/>
    </source>
</evidence>
<dbReference type="PANTHER" id="PTHR30531">
    <property type="entry name" value="FLAGELLAR BIOSYNTHETIC PROTEIN FLHB"/>
    <property type="match status" value="1"/>
</dbReference>
<dbReference type="RefSeq" id="WP_095617107.1">
    <property type="nucleotide sequence ID" value="NZ_NSKD01000002.1"/>
</dbReference>
<evidence type="ECO:0000313" key="5">
    <source>
        <dbReference type="EMBL" id="PAU81385.1"/>
    </source>
</evidence>
<dbReference type="OrthoDB" id="5244399at2"/>
<keyword evidence="5" id="KW-0969">Cilium</keyword>
<keyword evidence="6" id="KW-1185">Reference proteome</keyword>
<evidence type="ECO:0000313" key="6">
    <source>
        <dbReference type="Proteomes" id="UP000218896"/>
    </source>
</evidence>
<organism evidence="5 6">
    <name type="scientific">Halovibrio salipaludis</name>
    <dbReference type="NCBI Taxonomy" id="2032626"/>
    <lineage>
        <taxon>Bacteria</taxon>
        <taxon>Pseudomonadati</taxon>
        <taxon>Pseudomonadota</taxon>
        <taxon>Gammaproteobacteria</taxon>
        <taxon>Oceanospirillales</taxon>
        <taxon>Halomonadaceae</taxon>
        <taxon>Halovibrio</taxon>
    </lineage>
</organism>
<dbReference type="AlphaFoldDB" id="A0A2A2F9X1"/>
<dbReference type="InterPro" id="IPR006135">
    <property type="entry name" value="T3SS_substrate_exporter"/>
</dbReference>
<dbReference type="Proteomes" id="UP000218896">
    <property type="component" value="Unassembled WGS sequence"/>
</dbReference>
<comment type="similarity">
    <text evidence="1">Belongs to the type III secretion exporter family.</text>
</comment>
<comment type="caution">
    <text evidence="5">The sequence shown here is derived from an EMBL/GenBank/DDBJ whole genome shotgun (WGS) entry which is preliminary data.</text>
</comment>
<dbReference type="EMBL" id="NSKD01000002">
    <property type="protein sequence ID" value="PAU81385.1"/>
    <property type="molecule type" value="Genomic_DNA"/>
</dbReference>
<gene>
    <name evidence="5" type="ORF">CK501_07530</name>
</gene>
<keyword evidence="5" id="KW-0966">Cell projection</keyword>